<dbReference type="Proteomes" id="UP000275078">
    <property type="component" value="Unassembled WGS sequence"/>
</dbReference>
<feature type="non-terminal residue" evidence="2">
    <location>
        <position position="1"/>
    </location>
</feature>
<dbReference type="PROSITE" id="PS50007">
    <property type="entry name" value="PIPLC_X_DOMAIN"/>
    <property type="match status" value="1"/>
</dbReference>
<dbReference type="InterPro" id="IPR000909">
    <property type="entry name" value="PLipase_C_PInositol-sp_X_dom"/>
</dbReference>
<evidence type="ECO:0000313" key="3">
    <source>
        <dbReference type="Proteomes" id="UP000275078"/>
    </source>
</evidence>
<protein>
    <submittedName>
        <fullName evidence="2">PLC-like phosphodiesterase</fullName>
    </submittedName>
</protein>
<proteinExistence type="predicted"/>
<reference evidence="2 3" key="1">
    <citation type="journal article" date="2018" name="Nat. Ecol. Evol.">
        <title>Pezizomycetes genomes reveal the molecular basis of ectomycorrhizal truffle lifestyle.</title>
        <authorList>
            <person name="Murat C."/>
            <person name="Payen T."/>
            <person name="Noel B."/>
            <person name="Kuo A."/>
            <person name="Morin E."/>
            <person name="Chen J."/>
            <person name="Kohler A."/>
            <person name="Krizsan K."/>
            <person name="Balestrini R."/>
            <person name="Da Silva C."/>
            <person name="Montanini B."/>
            <person name="Hainaut M."/>
            <person name="Levati E."/>
            <person name="Barry K.W."/>
            <person name="Belfiori B."/>
            <person name="Cichocki N."/>
            <person name="Clum A."/>
            <person name="Dockter R.B."/>
            <person name="Fauchery L."/>
            <person name="Guy J."/>
            <person name="Iotti M."/>
            <person name="Le Tacon F."/>
            <person name="Lindquist E.A."/>
            <person name="Lipzen A."/>
            <person name="Malagnac F."/>
            <person name="Mello A."/>
            <person name="Molinier V."/>
            <person name="Miyauchi S."/>
            <person name="Poulain J."/>
            <person name="Riccioni C."/>
            <person name="Rubini A."/>
            <person name="Sitrit Y."/>
            <person name="Splivallo R."/>
            <person name="Traeger S."/>
            <person name="Wang M."/>
            <person name="Zifcakova L."/>
            <person name="Wipf D."/>
            <person name="Zambonelli A."/>
            <person name="Paolocci F."/>
            <person name="Nowrousian M."/>
            <person name="Ottonello S."/>
            <person name="Baldrian P."/>
            <person name="Spatafora J.W."/>
            <person name="Henrissat B."/>
            <person name="Nagy L.G."/>
            <person name="Aury J.M."/>
            <person name="Wincker P."/>
            <person name="Grigoriev I.V."/>
            <person name="Bonfante P."/>
            <person name="Martin F.M."/>
        </authorList>
    </citation>
    <scope>NUCLEOTIDE SEQUENCE [LARGE SCALE GENOMIC DNA]</scope>
    <source>
        <strain evidence="2 3">RN42</strain>
    </source>
</reference>
<dbReference type="OrthoDB" id="1046782at2759"/>
<accession>A0A3N4HX82</accession>
<dbReference type="PANTHER" id="PTHR13593">
    <property type="match status" value="1"/>
</dbReference>
<dbReference type="CDD" id="cd08586">
    <property type="entry name" value="PI-PLCc_BcPLC_like"/>
    <property type="match status" value="1"/>
</dbReference>
<dbReference type="GO" id="GO:0006629">
    <property type="term" value="P:lipid metabolic process"/>
    <property type="evidence" value="ECO:0007669"/>
    <property type="project" value="InterPro"/>
</dbReference>
<gene>
    <name evidence="2" type="ORF">BJ508DRAFT_191389</name>
</gene>
<dbReference type="EMBL" id="ML119731">
    <property type="protein sequence ID" value="RPA77118.1"/>
    <property type="molecule type" value="Genomic_DNA"/>
</dbReference>
<dbReference type="AlphaFoldDB" id="A0A3N4HX82"/>
<dbReference type="Gene3D" id="3.20.20.190">
    <property type="entry name" value="Phosphatidylinositol (PI) phosphodiesterase"/>
    <property type="match status" value="1"/>
</dbReference>
<dbReference type="SUPFAM" id="SSF51695">
    <property type="entry name" value="PLC-like phosphodiesterases"/>
    <property type="match status" value="1"/>
</dbReference>
<dbReference type="Pfam" id="PF00388">
    <property type="entry name" value="PI-PLC-X"/>
    <property type="match status" value="1"/>
</dbReference>
<dbReference type="PANTHER" id="PTHR13593:SF113">
    <property type="entry name" value="SI:DKEY-266F7.9"/>
    <property type="match status" value="1"/>
</dbReference>
<dbReference type="InterPro" id="IPR017946">
    <property type="entry name" value="PLC-like_Pdiesterase_TIM-brl"/>
</dbReference>
<dbReference type="InterPro" id="IPR051057">
    <property type="entry name" value="PI-PLC_domain"/>
</dbReference>
<dbReference type="STRING" id="1160509.A0A3N4HX82"/>
<dbReference type="SMART" id="SM00148">
    <property type="entry name" value="PLCXc"/>
    <property type="match status" value="1"/>
</dbReference>
<evidence type="ECO:0000313" key="2">
    <source>
        <dbReference type="EMBL" id="RPA77118.1"/>
    </source>
</evidence>
<keyword evidence="3" id="KW-1185">Reference proteome</keyword>
<dbReference type="GO" id="GO:0008081">
    <property type="term" value="F:phosphoric diester hydrolase activity"/>
    <property type="evidence" value="ECO:0007669"/>
    <property type="project" value="InterPro"/>
</dbReference>
<feature type="domain" description="Phosphatidylinositol-specific phospholipase C X" evidence="1">
    <location>
        <begin position="29"/>
        <end position="174"/>
    </location>
</feature>
<sequence>DYTIFYVSSQSHISFVSTSKLHEWQSRLSDITSISSMSIPGTHNSPTCHVALPSVRCQAVGITAQLRNGVRYFDIRAQPDGKNMLLVHGVFPISLGGNKYLRDVLKEFYEFLDANPSEVLIVSLKREGPGKATDEQFSVLLRDEYVNKRADRWWTGNRIPNLGETRGRCILFRRFKLDRSIKDWGINAETWKYNTPDDLLKNDGGQSWVRVQDFCEVLDTVDSNIKTKQKYVREQLERSEKLQSCLDGRPLQKGSGDKVPITLNFLSAANFWNVNCWPDRIAAKLNPFTMEYLQVSHATKGNGDGSTGIVVCDFVGENGNWDLVDLVVAMNGRLELK</sequence>
<name>A0A3N4HX82_ASCIM</name>
<feature type="non-terminal residue" evidence="2">
    <location>
        <position position="337"/>
    </location>
</feature>
<organism evidence="2 3">
    <name type="scientific">Ascobolus immersus RN42</name>
    <dbReference type="NCBI Taxonomy" id="1160509"/>
    <lineage>
        <taxon>Eukaryota</taxon>
        <taxon>Fungi</taxon>
        <taxon>Dikarya</taxon>
        <taxon>Ascomycota</taxon>
        <taxon>Pezizomycotina</taxon>
        <taxon>Pezizomycetes</taxon>
        <taxon>Pezizales</taxon>
        <taxon>Ascobolaceae</taxon>
        <taxon>Ascobolus</taxon>
    </lineage>
</organism>
<evidence type="ECO:0000259" key="1">
    <source>
        <dbReference type="SMART" id="SM00148"/>
    </source>
</evidence>